<organism evidence="2 3">
    <name type="scientific">Flavobacterium terrigena</name>
    <dbReference type="NCBI Taxonomy" id="402734"/>
    <lineage>
        <taxon>Bacteria</taxon>
        <taxon>Pseudomonadati</taxon>
        <taxon>Bacteroidota</taxon>
        <taxon>Flavobacteriia</taxon>
        <taxon>Flavobacteriales</taxon>
        <taxon>Flavobacteriaceae</taxon>
        <taxon>Flavobacterium</taxon>
    </lineage>
</organism>
<reference evidence="3" key="1">
    <citation type="submission" date="2016-10" db="EMBL/GenBank/DDBJ databases">
        <authorList>
            <person name="Varghese N."/>
            <person name="Submissions S."/>
        </authorList>
    </citation>
    <scope>NUCLEOTIDE SEQUENCE [LARGE SCALE GENOMIC DNA]</scope>
    <source>
        <strain evidence="3">DSM 17934</strain>
    </source>
</reference>
<dbReference type="InterPro" id="IPR055259">
    <property type="entry name" value="YkvP/CgeB_Glyco_trans-like"/>
</dbReference>
<dbReference type="GO" id="GO:0016740">
    <property type="term" value="F:transferase activity"/>
    <property type="evidence" value="ECO:0007669"/>
    <property type="project" value="UniProtKB-KW"/>
</dbReference>
<proteinExistence type="predicted"/>
<dbReference type="RefSeq" id="WP_091307677.1">
    <property type="nucleotide sequence ID" value="NZ_CBCSJU010000001.1"/>
</dbReference>
<dbReference type="STRING" id="402734.SAMN05660918_0604"/>
<accession>A0A1H6QKX7</accession>
<feature type="domain" description="Spore protein YkvP/CgeB glycosyl transferase-like" evidence="1">
    <location>
        <begin position="253"/>
        <end position="375"/>
    </location>
</feature>
<dbReference type="AlphaFoldDB" id="A0A1H6QKX7"/>
<keyword evidence="2" id="KW-0808">Transferase</keyword>
<evidence type="ECO:0000313" key="3">
    <source>
        <dbReference type="Proteomes" id="UP000199702"/>
    </source>
</evidence>
<dbReference type="Proteomes" id="UP000199702">
    <property type="component" value="Unassembled WGS sequence"/>
</dbReference>
<keyword evidence="3" id="KW-1185">Reference proteome</keyword>
<sequence length="381" mass="44303">MKILLIGEFSRLHNSLKEGLLALGHEVVLVNNGDGFKNFPADISIRANFFKSKLGNIPRQIWFKIFKYDLGLLEHGIRFWMISKKLQHYDVVQFINESPIQTISKLELFLIKRIFKQNQKVFLLCCGIDYVTVNHMLQKKDRYSVMNAYFDDIPEAKKQYDYFFDFVDKPHQKIHKFLYKNIRGVIASDLDYVQPLLGNKKYLGIIANPINTDKITVIENKISDKINIFLGINTGNSFKKGVPFFECAIAIIQEKYPNRIEITITKDIPYTEYQKHFEKAHILLDQVYGFDQGFNALEAMAKGKVVFTGAETEFTNQYGLQEDEVAINALADVDYLVEKLSFLIENPSEIERIGKNAIQFIQKEHHYITQAEKYLEVWKTN</sequence>
<dbReference type="Gene3D" id="3.40.50.2000">
    <property type="entry name" value="Glycogen Phosphorylase B"/>
    <property type="match status" value="1"/>
</dbReference>
<dbReference type="Pfam" id="PF13524">
    <property type="entry name" value="Glyco_trans_1_2"/>
    <property type="match status" value="1"/>
</dbReference>
<protein>
    <submittedName>
        <fullName evidence="2">Glycosyltransferase involved in cell wall bisynthesis</fullName>
    </submittedName>
</protein>
<dbReference type="SUPFAM" id="SSF53756">
    <property type="entry name" value="UDP-Glycosyltransferase/glycogen phosphorylase"/>
    <property type="match status" value="1"/>
</dbReference>
<evidence type="ECO:0000259" key="1">
    <source>
        <dbReference type="Pfam" id="PF13524"/>
    </source>
</evidence>
<dbReference type="EMBL" id="FNYA01000001">
    <property type="protein sequence ID" value="SEI44358.1"/>
    <property type="molecule type" value="Genomic_DNA"/>
</dbReference>
<dbReference type="OrthoDB" id="6638088at2"/>
<gene>
    <name evidence="2" type="ORF">SAMN05660918_0604</name>
</gene>
<name>A0A1H6QKX7_9FLAO</name>
<evidence type="ECO:0000313" key="2">
    <source>
        <dbReference type="EMBL" id="SEI44358.1"/>
    </source>
</evidence>